<dbReference type="AlphaFoldDB" id="A0A927BLJ2"/>
<reference evidence="1" key="1">
    <citation type="journal article" date="2020" name="PLoS ONE">
        <title>Isolation and characterization of Streptomyces bacteriophages and Streptomyces strains encoding biosynthetic arsenals: Streptomyces strains and phages for antibiotic discovery.</title>
        <authorList>
            <person name="Montano E.T."/>
            <person name="Nideffer J.F."/>
            <person name="Brumage L."/>
            <person name="Erb M."/>
            <person name="Derman A.I."/>
            <person name="Davis J.P."/>
            <person name="Estrada E."/>
            <person name="Fu S."/>
            <person name="Le D."/>
            <person name="Vuppala A."/>
            <person name="Tran C."/>
            <person name="Luterstein E."/>
            <person name="Lakkaraju S."/>
            <person name="Panchagnula S."/>
            <person name="Ren C."/>
            <person name="Doan J."/>
            <person name="Tran S."/>
            <person name="Soriano J."/>
            <person name="Fujita Y."/>
            <person name="Gutala P."/>
            <person name="Fujii Q."/>
            <person name="Lee M."/>
            <person name="Bui A."/>
            <person name="Villarreal C."/>
            <person name="Shing S.R."/>
            <person name="Kim S."/>
            <person name="Freeman D."/>
            <person name="Racha V."/>
            <person name="Ho A."/>
            <person name="Kumar P."/>
            <person name="Falah K."/>
            <person name="Dawson T."/>
            <person name="Enustun E."/>
            <person name="Prichard A."/>
            <person name="Gomez A."/>
            <person name="Khanna K."/>
            <person name="Trigg S."/>
            <person name="Fernandez L."/>
            <person name="Pogliano K."/>
            <person name="Pogliano J."/>
        </authorList>
    </citation>
    <scope>NUCLEOTIDE SEQUENCE</scope>
    <source>
        <strain evidence="1">QF2</strain>
    </source>
</reference>
<proteinExistence type="predicted"/>
<comment type="caution">
    <text evidence="1">The sequence shown here is derived from an EMBL/GenBank/DDBJ whole genome shotgun (WGS) entry which is preliminary data.</text>
</comment>
<sequence>MISIPHVSGGTLAGALKLRDDASQILGIDVGLVLGPPVGIEGAAARRAREDALADMTATGFISPAGACTRSRAAIEQLRELADLEAAAGLTDPDLGAVA</sequence>
<protein>
    <submittedName>
        <fullName evidence="1">Uncharacterized protein</fullName>
    </submittedName>
</protein>
<dbReference type="EMBL" id="JACWUS010000005">
    <property type="protein sequence ID" value="MBD2829935.1"/>
    <property type="molecule type" value="Genomic_DNA"/>
</dbReference>
<gene>
    <name evidence="1" type="ORF">ID875_21475</name>
</gene>
<accession>A0A927BLJ2</accession>
<organism evidence="1">
    <name type="scientific">Streptomyces globisporus</name>
    <dbReference type="NCBI Taxonomy" id="1908"/>
    <lineage>
        <taxon>Bacteria</taxon>
        <taxon>Bacillati</taxon>
        <taxon>Actinomycetota</taxon>
        <taxon>Actinomycetes</taxon>
        <taxon>Kitasatosporales</taxon>
        <taxon>Streptomycetaceae</taxon>
        <taxon>Streptomyces</taxon>
    </lineage>
</organism>
<name>A0A927BLJ2_STRGL</name>
<evidence type="ECO:0000313" key="1">
    <source>
        <dbReference type="EMBL" id="MBD2829935.1"/>
    </source>
</evidence>